<dbReference type="KEGG" id="ptan:CRYO30217_03441"/>
<dbReference type="SMART" id="SM00369">
    <property type="entry name" value="LRR_TYP"/>
    <property type="match status" value="2"/>
</dbReference>
<dbReference type="EMBL" id="OU015584">
    <property type="protein sequence ID" value="CAG5087283.1"/>
    <property type="molecule type" value="Genomic_DNA"/>
</dbReference>
<dbReference type="Pfam" id="PF00560">
    <property type="entry name" value="LRR_1"/>
    <property type="match status" value="1"/>
</dbReference>
<gene>
    <name evidence="3" type="ORF">CRYO30217_03441</name>
</gene>
<reference evidence="3" key="1">
    <citation type="submission" date="2021-04" db="EMBL/GenBank/DDBJ databases">
        <authorList>
            <person name="Rodrigo-Torres L."/>
            <person name="Arahal R. D."/>
            <person name="Lucena T."/>
        </authorList>
    </citation>
    <scope>NUCLEOTIDE SEQUENCE</scope>
    <source>
        <strain evidence="3">AS29M-1</strain>
    </source>
</reference>
<dbReference type="Gene3D" id="3.80.10.10">
    <property type="entry name" value="Ribonuclease Inhibitor"/>
    <property type="match status" value="1"/>
</dbReference>
<dbReference type="RefSeq" id="WP_258543615.1">
    <property type="nucleotide sequence ID" value="NZ_OU015584.1"/>
</dbReference>
<dbReference type="AlphaFoldDB" id="A0A916JR83"/>
<sequence>MGILKTILFPFVFFLAVSTIAQEDRLYIDFDDPNSAALVNNPHELEKYTSVYLKNTENYDNLDALLQQIKKTNNITSIIVTSYYDKKLPESLADCKSLNKITLLNCTQLNVKQFVKYIGKLPTLETINLGNCKIDAIPSDIKHCTQLRTINISMNNMLDLPTTIESLSACKNLTSMSLPVNQIAEIPENINLLTNLKELNLANNNLIDLPDEIGELDSLTSISMQKNIIVSPLKTYKKLNPLNIKFLSVDEVTPEELAILKERFPNAEIKQSKKPSVDLYELHQQFKDSIAQEIDQNRVDNSADPYVVKKRESIDVRAHSLAYLHYAEAFDPITNANYKGDSLTFDERYLDTNYFNTYRRQGKLPYDYFELTTVKSTSKNTVWFDFKLTEYFYYHFPEYFAFNHMSWVVVQPTIDKKEFKKAFIKHAKYTDFRLIYNDVEKNFLLQLKLAGEFKELTVIPKLKTRKKSTADEQSSYEMRYIKYLETLNNRRIDFDKELKDKKGKYLLELRKIRTKAWLEFSNLYLSEKEKSWTQQEWLAYYDEVIANQEQALLNAQMDFKYLDQYLFLQQYQKINAISEAESKYGPARKIQFLDLERKEVSITGLYVIDLVNKTYKVYKGSNAPMEFYLFAPDTPVAVIARLRNGNFSMVEETIENNRKLTLDEYPADYTQLYDLMSKLKML</sequence>
<organism evidence="3 4">
    <name type="scientific">Parvicella tangerina</name>
    <dbReference type="NCBI Taxonomy" id="2829795"/>
    <lineage>
        <taxon>Bacteria</taxon>
        <taxon>Pseudomonadati</taxon>
        <taxon>Bacteroidota</taxon>
        <taxon>Flavobacteriia</taxon>
        <taxon>Flavobacteriales</taxon>
        <taxon>Parvicellaceae</taxon>
        <taxon>Parvicella</taxon>
    </lineage>
</organism>
<dbReference type="PROSITE" id="PS51450">
    <property type="entry name" value="LRR"/>
    <property type="match status" value="1"/>
</dbReference>
<keyword evidence="1" id="KW-0433">Leucine-rich repeat</keyword>
<evidence type="ECO:0000313" key="3">
    <source>
        <dbReference type="EMBL" id="CAG5087283.1"/>
    </source>
</evidence>
<proteinExistence type="predicted"/>
<accession>A0A916JR83</accession>
<dbReference type="InterPro" id="IPR050715">
    <property type="entry name" value="LRR-SigEffector_domain"/>
</dbReference>
<dbReference type="PANTHER" id="PTHR45752">
    <property type="entry name" value="LEUCINE-RICH REPEAT-CONTAINING"/>
    <property type="match status" value="1"/>
</dbReference>
<protein>
    <recommendedName>
        <fullName evidence="5">Leucine-rich repeat domain-containing protein</fullName>
    </recommendedName>
</protein>
<evidence type="ECO:0008006" key="5">
    <source>
        <dbReference type="Google" id="ProtNLM"/>
    </source>
</evidence>
<dbReference type="Proteomes" id="UP000683507">
    <property type="component" value="Chromosome"/>
</dbReference>
<keyword evidence="2" id="KW-0677">Repeat</keyword>
<evidence type="ECO:0000313" key="4">
    <source>
        <dbReference type="Proteomes" id="UP000683507"/>
    </source>
</evidence>
<dbReference type="InterPro" id="IPR032675">
    <property type="entry name" value="LRR_dom_sf"/>
</dbReference>
<keyword evidence="4" id="KW-1185">Reference proteome</keyword>
<evidence type="ECO:0000256" key="2">
    <source>
        <dbReference type="ARBA" id="ARBA00022737"/>
    </source>
</evidence>
<dbReference type="SUPFAM" id="SSF52047">
    <property type="entry name" value="RNI-like"/>
    <property type="match status" value="1"/>
</dbReference>
<dbReference type="PANTHER" id="PTHR45752:SF187">
    <property type="entry name" value="LEUCINE-RICH REPEAT AND IQ DOMAIN-CONTAINING PROTEIN 4"/>
    <property type="match status" value="1"/>
</dbReference>
<name>A0A916JR83_9FLAO</name>
<dbReference type="InterPro" id="IPR001611">
    <property type="entry name" value="Leu-rich_rpt"/>
</dbReference>
<dbReference type="InterPro" id="IPR003591">
    <property type="entry name" value="Leu-rich_rpt_typical-subtyp"/>
</dbReference>
<evidence type="ECO:0000256" key="1">
    <source>
        <dbReference type="ARBA" id="ARBA00022614"/>
    </source>
</evidence>